<dbReference type="GO" id="GO:0005524">
    <property type="term" value="F:ATP binding"/>
    <property type="evidence" value="ECO:0007669"/>
    <property type="project" value="InterPro"/>
</dbReference>
<dbReference type="Gene3D" id="3.30.450.90">
    <property type="match status" value="1"/>
</dbReference>
<comment type="similarity">
    <text evidence="1">Belongs to the GSP E family.</text>
</comment>
<sequence length="403" mass="45287">MGYEIDVSQLTFEQLGKIRMYLKNMINNGGSDLHVKANSVIRARIHGDMVQFSGGILSKEDAFTFAKELLKGRFGEFIEKKELDLVYPFDERNRFRVNIFFQMDGVSAVFRLIPVQVPTLDELKLPSVLKTFTQKTRGLVLVTGITGSGKSTTLAAMINEINTTKKKHIITIEDPIEFVHKDRGCVINQRTVGQDTLSFGHALRAALREDPDIILVGEMRDKETIELALHAADTGHLVFSTLHTMNAKETVNRIIAQFPPDEQNRIRLSLASVLQGVVSQRLVSTTQGGRVAAMEILVKTPTIEKLIMENRDYEIPDAIEKGREHYHSQSFDQHLLDLYVQGIITKEQALEASTTPADLQLKMGGLSSGKYELPTEEKIVTKSVETQTIDIEEEDDDDIFELK</sequence>
<evidence type="ECO:0000256" key="1">
    <source>
        <dbReference type="ARBA" id="ARBA00006611"/>
    </source>
</evidence>
<dbReference type="Pfam" id="PF00437">
    <property type="entry name" value="T2SSE"/>
    <property type="match status" value="1"/>
</dbReference>
<dbReference type="InterPro" id="IPR006321">
    <property type="entry name" value="PilT/PilU"/>
</dbReference>
<dbReference type="EMBL" id="FPHP01000041">
    <property type="protein sequence ID" value="SFV75467.1"/>
    <property type="molecule type" value="Genomic_DNA"/>
</dbReference>
<dbReference type="InterPro" id="IPR027417">
    <property type="entry name" value="P-loop_NTPase"/>
</dbReference>
<organism evidence="3">
    <name type="scientific">hydrothermal vent metagenome</name>
    <dbReference type="NCBI Taxonomy" id="652676"/>
    <lineage>
        <taxon>unclassified sequences</taxon>
        <taxon>metagenomes</taxon>
        <taxon>ecological metagenomes</taxon>
    </lineage>
</organism>
<accession>A0A1W1D4W4</accession>
<dbReference type="Gene3D" id="3.40.50.300">
    <property type="entry name" value="P-loop containing nucleotide triphosphate hydrolases"/>
    <property type="match status" value="1"/>
</dbReference>
<dbReference type="CDD" id="cd01131">
    <property type="entry name" value="PilT"/>
    <property type="match status" value="1"/>
</dbReference>
<protein>
    <submittedName>
        <fullName evidence="3">Twitching motility protein PilT</fullName>
    </submittedName>
</protein>
<dbReference type="InterPro" id="IPR001482">
    <property type="entry name" value="T2SS/T4SS_dom"/>
</dbReference>
<dbReference type="PROSITE" id="PS00662">
    <property type="entry name" value="T2SP_E"/>
    <property type="match status" value="1"/>
</dbReference>
<dbReference type="SUPFAM" id="SSF52540">
    <property type="entry name" value="P-loop containing nucleoside triphosphate hydrolases"/>
    <property type="match status" value="1"/>
</dbReference>
<dbReference type="PANTHER" id="PTHR30486:SF12">
    <property type="entry name" value="TYPE IV PILUS ATPASE PILU"/>
    <property type="match status" value="1"/>
</dbReference>
<gene>
    <name evidence="3" type="ORF">MNB_SM-3-652</name>
</gene>
<dbReference type="AlphaFoldDB" id="A0A1W1D4W4"/>
<evidence type="ECO:0000259" key="2">
    <source>
        <dbReference type="PROSITE" id="PS00662"/>
    </source>
</evidence>
<dbReference type="NCBIfam" id="TIGR01420">
    <property type="entry name" value="pilT_fam"/>
    <property type="match status" value="1"/>
</dbReference>
<dbReference type="InterPro" id="IPR050921">
    <property type="entry name" value="T4SS_GSP_E_ATPase"/>
</dbReference>
<feature type="domain" description="Bacterial type II secretion system protein E" evidence="2">
    <location>
        <begin position="207"/>
        <end position="221"/>
    </location>
</feature>
<dbReference type="PANTHER" id="PTHR30486">
    <property type="entry name" value="TWITCHING MOTILITY PROTEIN PILT"/>
    <property type="match status" value="1"/>
</dbReference>
<name>A0A1W1D4W4_9ZZZZ</name>
<reference evidence="3" key="1">
    <citation type="submission" date="2016-10" db="EMBL/GenBank/DDBJ databases">
        <authorList>
            <person name="de Groot N.N."/>
        </authorList>
    </citation>
    <scope>NUCLEOTIDE SEQUENCE</scope>
</reference>
<proteinExistence type="inferred from homology"/>
<evidence type="ECO:0000313" key="3">
    <source>
        <dbReference type="EMBL" id="SFV75467.1"/>
    </source>
</evidence>
<dbReference type="GO" id="GO:0016887">
    <property type="term" value="F:ATP hydrolysis activity"/>
    <property type="evidence" value="ECO:0007669"/>
    <property type="project" value="InterPro"/>
</dbReference>